<keyword evidence="3" id="KW-1185">Reference proteome</keyword>
<evidence type="ECO:0000256" key="1">
    <source>
        <dbReference type="SAM" id="MobiDB-lite"/>
    </source>
</evidence>
<feature type="region of interest" description="Disordered" evidence="1">
    <location>
        <begin position="229"/>
        <end position="285"/>
    </location>
</feature>
<dbReference type="AlphaFoldDB" id="A0A4Z0A7A6"/>
<reference evidence="2 3" key="1">
    <citation type="submission" date="2019-02" db="EMBL/GenBank/DDBJ databases">
        <title>Genome sequencing of the rare red list fungi Hericium alpestre (H. flagellum).</title>
        <authorList>
            <person name="Buettner E."/>
            <person name="Kellner H."/>
        </authorList>
    </citation>
    <scope>NUCLEOTIDE SEQUENCE [LARGE SCALE GENOMIC DNA]</scope>
    <source>
        <strain evidence="2 3">DSM 108284</strain>
    </source>
</reference>
<dbReference type="EMBL" id="SFCI01000137">
    <property type="protein sequence ID" value="TFY82151.1"/>
    <property type="molecule type" value="Genomic_DNA"/>
</dbReference>
<sequence length="285" mass="32455">MPQDDTSISRSSTAAAHSVSSSINPDGKEYESYGEWDAYLSQFIKTYFPQVIQDDLYMTPQQVFAVTLIDDSGDVDKEKKSFRVPDASLRFRKAEQLHFDAFKARYLNDNPDSQVELLEAVQSLISWDLADGWIPSVQMDSLLVFVEIKPGASWKRLKFNYRMFDDCMETWIWEFYQHLDQACEQAREQAQYFFKNNSDRDSVVAFATAGFKWCWRVFERSEIGDGGPFVDNTFGAPSSDPSFGSSPAPAEPQEKSGKRRPRVSTDSQPSHPDNTRPAPKCTKIS</sequence>
<name>A0A4Z0A7A6_9AGAM</name>
<organism evidence="2 3">
    <name type="scientific">Hericium alpestre</name>
    <dbReference type="NCBI Taxonomy" id="135208"/>
    <lineage>
        <taxon>Eukaryota</taxon>
        <taxon>Fungi</taxon>
        <taxon>Dikarya</taxon>
        <taxon>Basidiomycota</taxon>
        <taxon>Agaricomycotina</taxon>
        <taxon>Agaricomycetes</taxon>
        <taxon>Russulales</taxon>
        <taxon>Hericiaceae</taxon>
        <taxon>Hericium</taxon>
    </lineage>
</organism>
<protein>
    <submittedName>
        <fullName evidence="2">Uncharacterized protein</fullName>
    </submittedName>
</protein>
<proteinExistence type="predicted"/>
<gene>
    <name evidence="2" type="ORF">EWM64_g1859</name>
</gene>
<accession>A0A4Z0A7A6</accession>
<dbReference type="Proteomes" id="UP000298061">
    <property type="component" value="Unassembled WGS sequence"/>
</dbReference>
<feature type="compositionally biased region" description="Polar residues" evidence="1">
    <location>
        <begin position="235"/>
        <end position="245"/>
    </location>
</feature>
<feature type="region of interest" description="Disordered" evidence="1">
    <location>
        <begin position="1"/>
        <end position="25"/>
    </location>
</feature>
<comment type="caution">
    <text evidence="2">The sequence shown here is derived from an EMBL/GenBank/DDBJ whole genome shotgun (WGS) entry which is preliminary data.</text>
</comment>
<evidence type="ECO:0000313" key="3">
    <source>
        <dbReference type="Proteomes" id="UP000298061"/>
    </source>
</evidence>
<evidence type="ECO:0000313" key="2">
    <source>
        <dbReference type="EMBL" id="TFY82151.1"/>
    </source>
</evidence>
<feature type="compositionally biased region" description="Low complexity" evidence="1">
    <location>
        <begin position="9"/>
        <end position="22"/>
    </location>
</feature>